<dbReference type="GO" id="GO:0043856">
    <property type="term" value="F:anti-sigma factor antagonist activity"/>
    <property type="evidence" value="ECO:0007669"/>
    <property type="project" value="TreeGrafter"/>
</dbReference>
<sequence length="113" mass="12504">MAELIQETNGQVLIVRLPARMDAAAVRELEEPFAKAIADHNGPVLVDVSKVDFAASLALRMLMMNLKDQQSRGQNLMLFGLQVQIAEVFRKTRFDTLFTIADDEASGIEQLSA</sequence>
<dbReference type="Gene3D" id="3.30.750.24">
    <property type="entry name" value="STAS domain"/>
    <property type="match status" value="1"/>
</dbReference>
<dbReference type="RefSeq" id="WP_054534658.1">
    <property type="nucleotide sequence ID" value="NZ_LGKP01000021.1"/>
</dbReference>
<comment type="caution">
    <text evidence="2">The sequence shown here is derived from an EMBL/GenBank/DDBJ whole genome shotgun (WGS) entry which is preliminary data.</text>
</comment>
<dbReference type="AlphaFoldDB" id="A0A0P6XTN3"/>
<dbReference type="SUPFAM" id="SSF52091">
    <property type="entry name" value="SpoIIaa-like"/>
    <property type="match status" value="1"/>
</dbReference>
<feature type="domain" description="STAS" evidence="1">
    <location>
        <begin position="2"/>
        <end position="113"/>
    </location>
</feature>
<gene>
    <name evidence="2" type="ORF">SE18_11805</name>
</gene>
<keyword evidence="3" id="KW-1185">Reference proteome</keyword>
<dbReference type="EMBL" id="LGKP01000021">
    <property type="protein sequence ID" value="KPL86670.1"/>
    <property type="molecule type" value="Genomic_DNA"/>
</dbReference>
<dbReference type="Pfam" id="PF01740">
    <property type="entry name" value="STAS"/>
    <property type="match status" value="1"/>
</dbReference>
<evidence type="ECO:0000313" key="2">
    <source>
        <dbReference type="EMBL" id="KPL86670.1"/>
    </source>
</evidence>
<dbReference type="CDD" id="cd07043">
    <property type="entry name" value="STAS_anti-anti-sigma_factors"/>
    <property type="match status" value="1"/>
</dbReference>
<protein>
    <submittedName>
        <fullName evidence="2">Anti-sigma factor antagonist</fullName>
    </submittedName>
</protein>
<dbReference type="InterPro" id="IPR002645">
    <property type="entry name" value="STAS_dom"/>
</dbReference>
<dbReference type="Proteomes" id="UP000050277">
    <property type="component" value="Unassembled WGS sequence"/>
</dbReference>
<evidence type="ECO:0000313" key="3">
    <source>
        <dbReference type="Proteomes" id="UP000050277"/>
    </source>
</evidence>
<evidence type="ECO:0000259" key="1">
    <source>
        <dbReference type="PROSITE" id="PS50801"/>
    </source>
</evidence>
<dbReference type="STRING" id="70996.SE18_11805"/>
<dbReference type="PROSITE" id="PS50801">
    <property type="entry name" value="STAS"/>
    <property type="match status" value="1"/>
</dbReference>
<reference evidence="2 3" key="1">
    <citation type="submission" date="2015-07" db="EMBL/GenBank/DDBJ databases">
        <title>Whole genome sequence of Herpetosiphon geysericola DSM 7119.</title>
        <authorList>
            <person name="Hemp J."/>
            <person name="Ward L.M."/>
            <person name="Pace L.A."/>
            <person name="Fischer W.W."/>
        </authorList>
    </citation>
    <scope>NUCLEOTIDE SEQUENCE [LARGE SCALE GENOMIC DNA]</scope>
    <source>
        <strain evidence="2 3">DSM 7119</strain>
    </source>
</reference>
<accession>A0A0P6XTN3</accession>
<dbReference type="PANTHER" id="PTHR33495">
    <property type="entry name" value="ANTI-SIGMA FACTOR ANTAGONIST TM_1081-RELATED-RELATED"/>
    <property type="match status" value="1"/>
</dbReference>
<dbReference type="OrthoDB" id="9808221at2"/>
<dbReference type="PANTHER" id="PTHR33495:SF2">
    <property type="entry name" value="ANTI-SIGMA FACTOR ANTAGONIST TM_1081-RELATED"/>
    <property type="match status" value="1"/>
</dbReference>
<dbReference type="InterPro" id="IPR036513">
    <property type="entry name" value="STAS_dom_sf"/>
</dbReference>
<name>A0A0P6XTN3_9CHLR</name>
<proteinExistence type="predicted"/>
<organism evidence="2 3">
    <name type="scientific">Herpetosiphon geysericola</name>
    <dbReference type="NCBI Taxonomy" id="70996"/>
    <lineage>
        <taxon>Bacteria</taxon>
        <taxon>Bacillati</taxon>
        <taxon>Chloroflexota</taxon>
        <taxon>Chloroflexia</taxon>
        <taxon>Herpetosiphonales</taxon>
        <taxon>Herpetosiphonaceae</taxon>
        <taxon>Herpetosiphon</taxon>
    </lineage>
</organism>